<comment type="caution">
    <text evidence="9">The sequence shown here is derived from an EMBL/GenBank/DDBJ whole genome shotgun (WGS) entry which is preliminary data.</text>
</comment>
<dbReference type="Gene3D" id="1.10.472.10">
    <property type="entry name" value="Cyclin-like"/>
    <property type="match status" value="2"/>
</dbReference>
<name>A0AAV7EQL8_ARIFI</name>
<evidence type="ECO:0000256" key="6">
    <source>
        <dbReference type="SAM" id="MobiDB-lite"/>
    </source>
</evidence>
<dbReference type="SMART" id="SM01332">
    <property type="entry name" value="Cyclin_C"/>
    <property type="match status" value="1"/>
</dbReference>
<dbReference type="SUPFAM" id="SSF47954">
    <property type="entry name" value="Cyclin-like"/>
    <property type="match status" value="2"/>
</dbReference>
<feature type="region of interest" description="Disordered" evidence="6">
    <location>
        <begin position="300"/>
        <end position="359"/>
    </location>
</feature>
<feature type="compositionally biased region" description="Acidic residues" evidence="6">
    <location>
        <begin position="336"/>
        <end position="359"/>
    </location>
</feature>
<dbReference type="Pfam" id="PF02984">
    <property type="entry name" value="Cyclin_C"/>
    <property type="match status" value="1"/>
</dbReference>
<dbReference type="CDD" id="cd20544">
    <property type="entry name" value="CYCLIN_AtCycD-like_rpt2"/>
    <property type="match status" value="1"/>
</dbReference>
<dbReference type="GO" id="GO:0051301">
    <property type="term" value="P:cell division"/>
    <property type="evidence" value="ECO:0007669"/>
    <property type="project" value="UniProtKB-KW"/>
</dbReference>
<keyword evidence="2" id="KW-0132">Cell division</keyword>
<evidence type="ECO:0000313" key="9">
    <source>
        <dbReference type="EMBL" id="KAG9450385.1"/>
    </source>
</evidence>
<dbReference type="Pfam" id="PF00134">
    <property type="entry name" value="Cyclin_N"/>
    <property type="match status" value="1"/>
</dbReference>
<dbReference type="InterPro" id="IPR039361">
    <property type="entry name" value="Cyclin"/>
</dbReference>
<protein>
    <recommendedName>
        <fullName evidence="11">Cyclin N-terminal domain-containing protein</fullName>
    </recommendedName>
</protein>
<dbReference type="InterPro" id="IPR013763">
    <property type="entry name" value="Cyclin-like_dom"/>
</dbReference>
<gene>
    <name evidence="9" type="ORF">H6P81_010350</name>
</gene>
<accession>A0AAV7EQL8</accession>
<comment type="similarity">
    <text evidence="1">Belongs to the cyclin family. Cyclin D subfamily.</text>
</comment>
<dbReference type="AlphaFoldDB" id="A0AAV7EQL8"/>
<proteinExistence type="inferred from homology"/>
<dbReference type="InterPro" id="IPR004367">
    <property type="entry name" value="Cyclin_C-dom"/>
</dbReference>
<feature type="domain" description="Cyclin C-terminal" evidence="8">
    <location>
        <begin position="178"/>
        <end position="291"/>
    </location>
</feature>
<dbReference type="InterPro" id="IPR036915">
    <property type="entry name" value="Cyclin-like_sf"/>
</dbReference>
<evidence type="ECO:0008006" key="11">
    <source>
        <dbReference type="Google" id="ProtNLM"/>
    </source>
</evidence>
<dbReference type="Proteomes" id="UP000825729">
    <property type="component" value="Unassembled WGS sequence"/>
</dbReference>
<sequence length="359" mass="40589">MPLPCSDFFSDLLCAEDSGTFGTDVESSSPDYYTDLELPADIDDLMAGLVAEEREYSPGLDYPARFRSRSLDATAREEAITWILKVHAYYHFQPLTAYLSVNYMDRFLASHRLPQANGWPLQLLSVASLSLAAKMEETLVPSLLDLQVEGARFVFEPRTIRRMELLLLNALNWRLRSITPFNFIDFFAYKIDPSGGFTRFLVSRATEIILATIQEIDFLDYWPSSVAAAAMLCAADVYPSLAMVNPGKAVTWCVGLCKEKIVSCYQQMQQVVVEMNNCRRSCKPPKILPQLRVTTTTLNITDHMGGSGDSSSSSSSFFMNNSKKKRRKLNDCSWVDNDDDDDDDEEEEEEEEDDDDKEL</sequence>
<evidence type="ECO:0000313" key="10">
    <source>
        <dbReference type="Proteomes" id="UP000825729"/>
    </source>
</evidence>
<dbReference type="SMART" id="SM00385">
    <property type="entry name" value="CYCLIN"/>
    <property type="match status" value="1"/>
</dbReference>
<evidence type="ECO:0000256" key="1">
    <source>
        <dbReference type="ARBA" id="ARBA00009065"/>
    </source>
</evidence>
<evidence type="ECO:0000256" key="2">
    <source>
        <dbReference type="ARBA" id="ARBA00022618"/>
    </source>
</evidence>
<dbReference type="PANTHER" id="PTHR10177">
    <property type="entry name" value="CYCLINS"/>
    <property type="match status" value="1"/>
</dbReference>
<feature type="domain" description="Cyclin-like" evidence="7">
    <location>
        <begin position="81"/>
        <end position="169"/>
    </location>
</feature>
<dbReference type="InterPro" id="IPR006671">
    <property type="entry name" value="Cyclin_N"/>
</dbReference>
<keyword evidence="3 5" id="KW-0195">Cyclin</keyword>
<reference evidence="9 10" key="1">
    <citation type="submission" date="2021-07" db="EMBL/GenBank/DDBJ databases">
        <title>The Aristolochia fimbriata genome: insights into angiosperm evolution, floral development and chemical biosynthesis.</title>
        <authorList>
            <person name="Jiao Y."/>
        </authorList>
    </citation>
    <scope>NUCLEOTIDE SEQUENCE [LARGE SCALE GENOMIC DNA]</scope>
    <source>
        <strain evidence="9">IBCAS-2021</strain>
        <tissue evidence="9">Leaf</tissue>
    </source>
</reference>
<evidence type="ECO:0000256" key="3">
    <source>
        <dbReference type="ARBA" id="ARBA00023127"/>
    </source>
</evidence>
<evidence type="ECO:0000256" key="5">
    <source>
        <dbReference type="RuleBase" id="RU000383"/>
    </source>
</evidence>
<dbReference type="PROSITE" id="PS00292">
    <property type="entry name" value="CYCLINS"/>
    <property type="match status" value="1"/>
</dbReference>
<keyword evidence="10" id="KW-1185">Reference proteome</keyword>
<dbReference type="InterPro" id="IPR048258">
    <property type="entry name" value="Cyclins_cyclin-box"/>
</dbReference>
<organism evidence="9 10">
    <name type="scientific">Aristolochia fimbriata</name>
    <name type="common">White veined hardy Dutchman's pipe vine</name>
    <dbReference type="NCBI Taxonomy" id="158543"/>
    <lineage>
        <taxon>Eukaryota</taxon>
        <taxon>Viridiplantae</taxon>
        <taxon>Streptophyta</taxon>
        <taxon>Embryophyta</taxon>
        <taxon>Tracheophyta</taxon>
        <taxon>Spermatophyta</taxon>
        <taxon>Magnoliopsida</taxon>
        <taxon>Magnoliidae</taxon>
        <taxon>Piperales</taxon>
        <taxon>Aristolochiaceae</taxon>
        <taxon>Aristolochia</taxon>
    </lineage>
</organism>
<dbReference type="FunFam" id="1.10.472.10:FF:000034">
    <property type="entry name" value="D2/4-type cyclin"/>
    <property type="match status" value="1"/>
</dbReference>
<dbReference type="EMBL" id="JAINDJ010000004">
    <property type="protein sequence ID" value="KAG9450385.1"/>
    <property type="molecule type" value="Genomic_DNA"/>
</dbReference>
<evidence type="ECO:0000259" key="7">
    <source>
        <dbReference type="SMART" id="SM00385"/>
    </source>
</evidence>
<keyword evidence="4" id="KW-0131">Cell cycle</keyword>
<dbReference type="CDD" id="cd20543">
    <property type="entry name" value="CYCLIN_AtCycD-like_rpt1"/>
    <property type="match status" value="1"/>
</dbReference>
<evidence type="ECO:0000259" key="8">
    <source>
        <dbReference type="SMART" id="SM01332"/>
    </source>
</evidence>
<evidence type="ECO:0000256" key="4">
    <source>
        <dbReference type="ARBA" id="ARBA00023306"/>
    </source>
</evidence>